<keyword evidence="2" id="KW-1185">Reference proteome</keyword>
<organism evidence="1 2">
    <name type="scientific">Jaapia argillacea MUCL 33604</name>
    <dbReference type="NCBI Taxonomy" id="933084"/>
    <lineage>
        <taxon>Eukaryota</taxon>
        <taxon>Fungi</taxon>
        <taxon>Dikarya</taxon>
        <taxon>Basidiomycota</taxon>
        <taxon>Agaricomycotina</taxon>
        <taxon>Agaricomycetes</taxon>
        <taxon>Agaricomycetidae</taxon>
        <taxon>Jaapiales</taxon>
        <taxon>Jaapiaceae</taxon>
        <taxon>Jaapia</taxon>
    </lineage>
</organism>
<dbReference type="HOGENOM" id="CLU_003703_6_0_1"/>
<sequence>MLLRTEVRNAKSQKRSTWAWSSVQKAEAKVSRQVRIYQDARGALISLETSLESMQKYLLIQDKDLKMSGDIVEESRLGQRSETLPWLWRQDLVQKEDNEVMNEYMVLSVYRVNWIRAKARWTRWKEEVELVKNEMKWVLAWFKYQEDEWRVRGNHPEYGFKVYAEKQMAMWGEFQRNARERFSEAVRGLK</sequence>
<accession>A0A067PDT0</accession>
<dbReference type="Proteomes" id="UP000027265">
    <property type="component" value="Unassembled WGS sequence"/>
</dbReference>
<protein>
    <submittedName>
        <fullName evidence="1">Uncharacterized protein</fullName>
    </submittedName>
</protein>
<evidence type="ECO:0000313" key="1">
    <source>
        <dbReference type="EMBL" id="KDQ51965.1"/>
    </source>
</evidence>
<gene>
    <name evidence="1" type="ORF">JAAARDRAFT_139425</name>
</gene>
<name>A0A067PDT0_9AGAM</name>
<proteinExistence type="predicted"/>
<dbReference type="OrthoDB" id="3265433at2759"/>
<dbReference type="InParanoid" id="A0A067PDT0"/>
<dbReference type="AlphaFoldDB" id="A0A067PDT0"/>
<dbReference type="EMBL" id="KL197743">
    <property type="protein sequence ID" value="KDQ51965.1"/>
    <property type="molecule type" value="Genomic_DNA"/>
</dbReference>
<reference evidence="2" key="1">
    <citation type="journal article" date="2014" name="Proc. Natl. Acad. Sci. U.S.A.">
        <title>Extensive sampling of basidiomycete genomes demonstrates inadequacy of the white-rot/brown-rot paradigm for wood decay fungi.</title>
        <authorList>
            <person name="Riley R."/>
            <person name="Salamov A.A."/>
            <person name="Brown D.W."/>
            <person name="Nagy L.G."/>
            <person name="Floudas D."/>
            <person name="Held B.W."/>
            <person name="Levasseur A."/>
            <person name="Lombard V."/>
            <person name="Morin E."/>
            <person name="Otillar R."/>
            <person name="Lindquist E.A."/>
            <person name="Sun H."/>
            <person name="LaButti K.M."/>
            <person name="Schmutz J."/>
            <person name="Jabbour D."/>
            <person name="Luo H."/>
            <person name="Baker S.E."/>
            <person name="Pisabarro A.G."/>
            <person name="Walton J.D."/>
            <person name="Blanchette R.A."/>
            <person name="Henrissat B."/>
            <person name="Martin F."/>
            <person name="Cullen D."/>
            <person name="Hibbett D.S."/>
            <person name="Grigoriev I.V."/>
        </authorList>
    </citation>
    <scope>NUCLEOTIDE SEQUENCE [LARGE SCALE GENOMIC DNA]</scope>
    <source>
        <strain evidence="2">MUCL 33604</strain>
    </source>
</reference>
<evidence type="ECO:0000313" key="2">
    <source>
        <dbReference type="Proteomes" id="UP000027265"/>
    </source>
</evidence>